<feature type="active site" evidence="2">
    <location>
        <position position="46"/>
    </location>
</feature>
<dbReference type="Pfam" id="PF02567">
    <property type="entry name" value="PhzC-PhzF"/>
    <property type="match status" value="1"/>
</dbReference>
<gene>
    <name evidence="3" type="ORF">SAMN04488557_1233</name>
</gene>
<name>A0A1I7N3Y7_9HYPH</name>
<comment type="similarity">
    <text evidence="1">Belongs to the PhzF family.</text>
</comment>
<protein>
    <submittedName>
        <fullName evidence="3">Trans-2,3-dihydro-3-hydroxyanthranilate isomerase</fullName>
    </submittedName>
</protein>
<reference evidence="4" key="1">
    <citation type="submission" date="2016-10" db="EMBL/GenBank/DDBJ databases">
        <authorList>
            <person name="Varghese N."/>
            <person name="Submissions S."/>
        </authorList>
    </citation>
    <scope>NUCLEOTIDE SEQUENCE [LARGE SCALE GENOMIC DNA]</scope>
    <source>
        <strain evidence="4">DSM 1565</strain>
    </source>
</reference>
<dbReference type="PANTHER" id="PTHR13774:SF32">
    <property type="entry name" value="ANTISENSE-ENHANCING SEQUENCE 1"/>
    <property type="match status" value="1"/>
</dbReference>
<dbReference type="RefSeq" id="WP_092865507.1">
    <property type="nucleotide sequence ID" value="NZ_FPCH01000001.1"/>
</dbReference>
<dbReference type="SUPFAM" id="SSF54506">
    <property type="entry name" value="Diaminopimelate epimerase-like"/>
    <property type="match status" value="1"/>
</dbReference>
<dbReference type="InterPro" id="IPR003719">
    <property type="entry name" value="Phenazine_PhzF-like"/>
</dbReference>
<dbReference type="Gene3D" id="3.10.310.10">
    <property type="entry name" value="Diaminopimelate Epimerase, Chain A, domain 1"/>
    <property type="match status" value="2"/>
</dbReference>
<dbReference type="Proteomes" id="UP000199423">
    <property type="component" value="Unassembled WGS sequence"/>
</dbReference>
<sequence>MALTYHVLDVFTERPFGGNPLAVVLGADRLSATEMQTIAREFNLSETVFVLTTTTPGHTARIRIFTPSRELPFAGHPTIGTAVLLAELRALLGNGESDAIIALEEEIGSLRVGVRMRAGGASFGEFDAPKLSCVPEIMSEPEQIAAAVGLIPNEITFENHKATLVRSAPSFAFVPVSNLDAMAKVRIAPQHWARAFTDRGVNGAYLYTRQCVRGQSAFHARMFAPDLGVGEDPATGSAAASFAYVIQEFDALPDGVHKRGIEQGFEMGRPSAISLTMTIARGKLDGVRIGGYAVRVAEGTLQI</sequence>
<dbReference type="PIRSF" id="PIRSF016184">
    <property type="entry name" value="PhzC_PhzF"/>
    <property type="match status" value="1"/>
</dbReference>
<dbReference type="GO" id="GO:0016853">
    <property type="term" value="F:isomerase activity"/>
    <property type="evidence" value="ECO:0007669"/>
    <property type="project" value="UniProtKB-KW"/>
</dbReference>
<dbReference type="OrthoDB" id="9788221at2"/>
<evidence type="ECO:0000256" key="2">
    <source>
        <dbReference type="PIRSR" id="PIRSR016184-1"/>
    </source>
</evidence>
<dbReference type="STRING" id="51670.SAMN04488557_1233"/>
<accession>A0A1I7N3Y7</accession>
<evidence type="ECO:0000313" key="4">
    <source>
        <dbReference type="Proteomes" id="UP000199423"/>
    </source>
</evidence>
<dbReference type="GO" id="GO:0005737">
    <property type="term" value="C:cytoplasm"/>
    <property type="evidence" value="ECO:0007669"/>
    <property type="project" value="TreeGrafter"/>
</dbReference>
<dbReference type="NCBIfam" id="TIGR00654">
    <property type="entry name" value="PhzF_family"/>
    <property type="match status" value="1"/>
</dbReference>
<proteinExistence type="inferred from homology"/>
<dbReference type="PANTHER" id="PTHR13774">
    <property type="entry name" value="PHENAZINE BIOSYNTHESIS PROTEIN"/>
    <property type="match status" value="1"/>
</dbReference>
<dbReference type="EMBL" id="FPCH01000001">
    <property type="protein sequence ID" value="SFV29362.1"/>
    <property type="molecule type" value="Genomic_DNA"/>
</dbReference>
<organism evidence="3 4">
    <name type="scientific">Hyphomicrobium facile</name>
    <dbReference type="NCBI Taxonomy" id="51670"/>
    <lineage>
        <taxon>Bacteria</taxon>
        <taxon>Pseudomonadati</taxon>
        <taxon>Pseudomonadota</taxon>
        <taxon>Alphaproteobacteria</taxon>
        <taxon>Hyphomicrobiales</taxon>
        <taxon>Hyphomicrobiaceae</taxon>
        <taxon>Hyphomicrobium</taxon>
    </lineage>
</organism>
<keyword evidence="4" id="KW-1185">Reference proteome</keyword>
<evidence type="ECO:0000256" key="1">
    <source>
        <dbReference type="ARBA" id="ARBA00008270"/>
    </source>
</evidence>
<keyword evidence="3" id="KW-0413">Isomerase</keyword>
<dbReference type="AlphaFoldDB" id="A0A1I7N3Y7"/>
<evidence type="ECO:0000313" key="3">
    <source>
        <dbReference type="EMBL" id="SFV29362.1"/>
    </source>
</evidence>